<organism evidence="2 3">
    <name type="scientific">Dioszegia hungarica</name>
    <dbReference type="NCBI Taxonomy" id="4972"/>
    <lineage>
        <taxon>Eukaryota</taxon>
        <taxon>Fungi</taxon>
        <taxon>Dikarya</taxon>
        <taxon>Basidiomycota</taxon>
        <taxon>Agaricomycotina</taxon>
        <taxon>Tremellomycetes</taxon>
        <taxon>Tremellales</taxon>
        <taxon>Bulleribasidiaceae</taxon>
        <taxon>Dioszegia</taxon>
    </lineage>
</organism>
<sequence>MSFSMRLPARLIAVRPAPVARVYARAMSSGSAVHGQDPKTLETEKKRNLKGEQDSSNPHPEHAPGWNEKLASDSEAAVKADQAAPSGGPTKAMQDQTVKKTHDHHGQ</sequence>
<accession>A0AA38HBQ6</accession>
<evidence type="ECO:0000256" key="1">
    <source>
        <dbReference type="SAM" id="MobiDB-lite"/>
    </source>
</evidence>
<feature type="compositionally biased region" description="Basic and acidic residues" evidence="1">
    <location>
        <begin position="36"/>
        <end position="53"/>
    </location>
</feature>
<comment type="caution">
    <text evidence="2">The sequence shown here is derived from an EMBL/GenBank/DDBJ whole genome shotgun (WGS) entry which is preliminary data.</text>
</comment>
<reference evidence="2" key="1">
    <citation type="journal article" date="2022" name="G3 (Bethesda)">
        <title>High quality genome of the basidiomycete yeast Dioszegia hungarica PDD-24b-2 isolated from cloud water.</title>
        <authorList>
            <person name="Jarrige D."/>
            <person name="Haridas S."/>
            <person name="Bleykasten-Grosshans C."/>
            <person name="Joly M."/>
            <person name="Nadalig T."/>
            <person name="Sancelme M."/>
            <person name="Vuilleumier S."/>
            <person name="Grigoriev I.V."/>
            <person name="Amato P."/>
            <person name="Bringel F."/>
        </authorList>
    </citation>
    <scope>NUCLEOTIDE SEQUENCE</scope>
    <source>
        <strain evidence="2">PDD-24b-2</strain>
    </source>
</reference>
<feature type="compositionally biased region" description="Basic and acidic residues" evidence="1">
    <location>
        <begin position="97"/>
        <end position="107"/>
    </location>
</feature>
<evidence type="ECO:0000313" key="3">
    <source>
        <dbReference type="Proteomes" id="UP001164286"/>
    </source>
</evidence>
<dbReference type="AlphaFoldDB" id="A0AA38HBQ6"/>
<dbReference type="RefSeq" id="XP_052948170.1">
    <property type="nucleotide sequence ID" value="XM_053092155.1"/>
</dbReference>
<feature type="region of interest" description="Disordered" evidence="1">
    <location>
        <begin position="27"/>
        <end position="107"/>
    </location>
</feature>
<gene>
    <name evidence="2" type="ORF">MKK02DRAFT_42781</name>
</gene>
<dbReference type="GeneID" id="77731360"/>
<proteinExistence type="predicted"/>
<dbReference type="Proteomes" id="UP001164286">
    <property type="component" value="Unassembled WGS sequence"/>
</dbReference>
<dbReference type="EMBL" id="JAKWFO010000003">
    <property type="protein sequence ID" value="KAI9638393.1"/>
    <property type="molecule type" value="Genomic_DNA"/>
</dbReference>
<name>A0AA38HBQ6_9TREE</name>
<keyword evidence="3" id="KW-1185">Reference proteome</keyword>
<evidence type="ECO:0000313" key="2">
    <source>
        <dbReference type="EMBL" id="KAI9638393.1"/>
    </source>
</evidence>
<protein>
    <submittedName>
        <fullName evidence="2">Uncharacterized protein</fullName>
    </submittedName>
</protein>